<comment type="pathway">
    <text evidence="1">Cofactor biosynthesis; riboflavin biosynthesis; 5-amino-6-(D-ribitylamino)uracil from GTP: step 2/4.</text>
</comment>
<sequence length="304" mass="31776">MIASEIESAAMRRAIALSAFGLGRTSPNPPVGCVVLDREGRVVGEGYHERKGEPHAEVNALAAAGDRARGGIAVVTLEPCNHHGRTPPCRQALLDAGIARTVIALIDPTSREEGGAARLRAAGVDVEVGVLADEARVVLGPWLYSLGTRRPQVTWAYRVGPDGRIRALTDAQVDALSGAVDVVLRGDGHVVEGVPGGHGTDAFHLPSLRAGVPLDDLCDALYDGGARSVLLASEREYAENFLRTGLVREAVVLVSSNGPSSTPSGEGASVLPPGFTLRDVSRIGDDLRLDARPQEQGQITDSGV</sequence>
<dbReference type="STRING" id="1179773.BN6_20020"/>
<dbReference type="SUPFAM" id="SSF53927">
    <property type="entry name" value="Cytidine deaminase-like"/>
    <property type="match status" value="1"/>
</dbReference>
<evidence type="ECO:0000256" key="3">
    <source>
        <dbReference type="ARBA" id="ARBA00022723"/>
    </source>
</evidence>
<dbReference type="Proteomes" id="UP000006281">
    <property type="component" value="Chromosome"/>
</dbReference>
<dbReference type="PATRIC" id="fig|1179773.3.peg.2010"/>
<dbReference type="InterPro" id="IPR016192">
    <property type="entry name" value="APOBEC/CMP_deaminase_Zn-bd"/>
</dbReference>
<keyword evidence="4" id="KW-0862">Zinc</keyword>
<dbReference type="PROSITE" id="PS51747">
    <property type="entry name" value="CYT_DCMP_DEAMINASES_2"/>
    <property type="match status" value="1"/>
</dbReference>
<evidence type="ECO:0000313" key="6">
    <source>
        <dbReference type="EMBL" id="CCH29323.1"/>
    </source>
</evidence>
<protein>
    <recommendedName>
        <fullName evidence="2">diaminohydroxyphosphoribosylaminopyrimidine deaminase</fullName>
        <ecNumber evidence="2">3.5.4.26</ecNumber>
    </recommendedName>
</protein>
<dbReference type="CDD" id="cd01284">
    <property type="entry name" value="Riboflavin_deaminase-reductase"/>
    <property type="match status" value="1"/>
</dbReference>
<dbReference type="Gene3D" id="3.40.140.10">
    <property type="entry name" value="Cytidine Deaminase, domain 2"/>
    <property type="match status" value="1"/>
</dbReference>
<dbReference type="EMBL" id="HE804045">
    <property type="protein sequence ID" value="CCH29323.1"/>
    <property type="molecule type" value="Genomic_DNA"/>
</dbReference>
<dbReference type="GO" id="GO:0008835">
    <property type="term" value="F:diaminohydroxyphosphoribosylaminopyrimidine deaminase activity"/>
    <property type="evidence" value="ECO:0007669"/>
    <property type="project" value="UniProtKB-EC"/>
</dbReference>
<dbReference type="Pfam" id="PF00383">
    <property type="entry name" value="dCMP_cyt_deam_1"/>
    <property type="match status" value="1"/>
</dbReference>
<accession>K0JYL8</accession>
<dbReference type="InterPro" id="IPR002125">
    <property type="entry name" value="CMP_dCMP_dom"/>
</dbReference>
<dbReference type="PANTHER" id="PTHR11079">
    <property type="entry name" value="CYTOSINE DEAMINASE FAMILY MEMBER"/>
    <property type="match status" value="1"/>
</dbReference>
<dbReference type="RefSeq" id="WP_015099436.1">
    <property type="nucleotide sequence ID" value="NC_019673.1"/>
</dbReference>
<organism evidence="6 7">
    <name type="scientific">Saccharothrix espanaensis (strain ATCC 51144 / DSM 44229 / JCM 9112 / NBRC 15066 / NRRL 15764)</name>
    <dbReference type="NCBI Taxonomy" id="1179773"/>
    <lineage>
        <taxon>Bacteria</taxon>
        <taxon>Bacillati</taxon>
        <taxon>Actinomycetota</taxon>
        <taxon>Actinomycetes</taxon>
        <taxon>Pseudonocardiales</taxon>
        <taxon>Pseudonocardiaceae</taxon>
        <taxon>Saccharothrix</taxon>
    </lineage>
</organism>
<dbReference type="eggNOG" id="COG0117">
    <property type="taxonomic scope" value="Bacteria"/>
</dbReference>
<keyword evidence="7" id="KW-1185">Reference proteome</keyword>
<evidence type="ECO:0000256" key="4">
    <source>
        <dbReference type="ARBA" id="ARBA00022833"/>
    </source>
</evidence>
<evidence type="ECO:0000259" key="5">
    <source>
        <dbReference type="PROSITE" id="PS51747"/>
    </source>
</evidence>
<dbReference type="HOGENOM" id="CLU_036590_1_0_11"/>
<feature type="domain" description="CMP/dCMP-type deaminase" evidence="5">
    <location>
        <begin position="5"/>
        <end position="127"/>
    </location>
</feature>
<evidence type="ECO:0000313" key="7">
    <source>
        <dbReference type="Proteomes" id="UP000006281"/>
    </source>
</evidence>
<dbReference type="GO" id="GO:0008270">
    <property type="term" value="F:zinc ion binding"/>
    <property type="evidence" value="ECO:0007669"/>
    <property type="project" value="InterPro"/>
</dbReference>
<dbReference type="KEGG" id="sesp:BN6_20020"/>
<dbReference type="PROSITE" id="PS00903">
    <property type="entry name" value="CYT_DCMP_DEAMINASES_1"/>
    <property type="match status" value="1"/>
</dbReference>
<proteinExistence type="predicted"/>
<dbReference type="AlphaFoldDB" id="K0JYL8"/>
<gene>
    <name evidence="6" type="primary">ribD1</name>
    <name evidence="6" type="ordered locus">BN6_20020</name>
</gene>
<dbReference type="UniPathway" id="UPA00275">
    <property type="reaction ID" value="UER00401"/>
</dbReference>
<dbReference type="NCBIfam" id="TIGR00326">
    <property type="entry name" value="eubact_ribD"/>
    <property type="match status" value="1"/>
</dbReference>
<evidence type="ECO:0000256" key="1">
    <source>
        <dbReference type="ARBA" id="ARBA00004882"/>
    </source>
</evidence>
<dbReference type="InterPro" id="IPR004794">
    <property type="entry name" value="Eubact_RibD"/>
</dbReference>
<evidence type="ECO:0000256" key="2">
    <source>
        <dbReference type="ARBA" id="ARBA00012766"/>
    </source>
</evidence>
<dbReference type="EC" id="3.5.4.26" evidence="2"/>
<dbReference type="PANTHER" id="PTHR11079:SF162">
    <property type="entry name" value="RIBOFLAVIN BIOSYNTHESIS PROTEIN PYRD, CHLOROPLASTIC"/>
    <property type="match status" value="1"/>
</dbReference>
<keyword evidence="6" id="KW-0378">Hydrolase</keyword>
<keyword evidence="3" id="KW-0479">Metal-binding</keyword>
<dbReference type="InterPro" id="IPR016193">
    <property type="entry name" value="Cytidine_deaminase-like"/>
</dbReference>
<reference evidence="6 7" key="1">
    <citation type="journal article" date="2012" name="BMC Genomics">
        <title>Complete genome sequence of Saccharothrix espanaensis DSM 44229T and comparison to the other completely sequenced Pseudonocardiaceae.</title>
        <authorList>
            <person name="Strobel T."/>
            <person name="Al-Dilaimi A."/>
            <person name="Blom J."/>
            <person name="Gessner A."/>
            <person name="Kalinowski J."/>
            <person name="Luzhetska M."/>
            <person name="Puhler A."/>
            <person name="Szczepanowski R."/>
            <person name="Bechthold A."/>
            <person name="Ruckert C."/>
        </authorList>
    </citation>
    <scope>NUCLEOTIDE SEQUENCE [LARGE SCALE GENOMIC DNA]</scope>
    <source>
        <strain evidence="7">ATCC 51144 / DSM 44229 / JCM 9112 / NBRC 15066 / NRRL 15764</strain>
    </source>
</reference>
<dbReference type="GO" id="GO:0009231">
    <property type="term" value="P:riboflavin biosynthetic process"/>
    <property type="evidence" value="ECO:0007669"/>
    <property type="project" value="UniProtKB-UniPathway"/>
</dbReference>
<name>K0JYL8_SACES</name>